<feature type="transmembrane region" description="Helical" evidence="1">
    <location>
        <begin position="433"/>
        <end position="453"/>
    </location>
</feature>
<feature type="transmembrane region" description="Helical" evidence="1">
    <location>
        <begin position="880"/>
        <end position="902"/>
    </location>
</feature>
<dbReference type="InterPro" id="IPR027463">
    <property type="entry name" value="AcrB_DN_DC_subdom"/>
</dbReference>
<reference evidence="2 3" key="1">
    <citation type="submission" date="2016-11" db="EMBL/GenBank/DDBJ databases">
        <authorList>
            <person name="Jaros S."/>
            <person name="Januszkiewicz K."/>
            <person name="Wedrychowicz H."/>
        </authorList>
    </citation>
    <scope>NUCLEOTIDE SEQUENCE [LARGE SCALE GENOMIC DNA]</scope>
    <source>
        <strain evidence="2 3">DSM 19436</strain>
    </source>
</reference>
<organism evidence="2 3">
    <name type="scientific">Kaistia soli DSM 19436</name>
    <dbReference type="NCBI Taxonomy" id="1122133"/>
    <lineage>
        <taxon>Bacteria</taxon>
        <taxon>Pseudomonadati</taxon>
        <taxon>Pseudomonadota</taxon>
        <taxon>Alphaproteobacteria</taxon>
        <taxon>Hyphomicrobiales</taxon>
        <taxon>Kaistiaceae</taxon>
        <taxon>Kaistia</taxon>
    </lineage>
</organism>
<dbReference type="Gene3D" id="3.30.70.1320">
    <property type="entry name" value="Multidrug efflux transporter AcrB pore domain like"/>
    <property type="match status" value="1"/>
</dbReference>
<keyword evidence="1" id="KW-1133">Transmembrane helix</keyword>
<dbReference type="GO" id="GO:0042910">
    <property type="term" value="F:xenobiotic transmembrane transporter activity"/>
    <property type="evidence" value="ECO:0007669"/>
    <property type="project" value="TreeGrafter"/>
</dbReference>
<dbReference type="OrthoDB" id="9798415at2"/>
<dbReference type="Proteomes" id="UP000184485">
    <property type="component" value="Unassembled WGS sequence"/>
</dbReference>
<dbReference type="Gene3D" id="3.30.70.1430">
    <property type="entry name" value="Multidrug efflux transporter AcrB pore domain"/>
    <property type="match status" value="2"/>
</dbReference>
<dbReference type="EMBL" id="FQUP01000003">
    <property type="protein sequence ID" value="SHG02241.1"/>
    <property type="molecule type" value="Genomic_DNA"/>
</dbReference>
<dbReference type="PRINTS" id="PR00702">
    <property type="entry name" value="ACRIFLAVINRP"/>
</dbReference>
<dbReference type="STRING" id="1122133.SAMN02745157_3382"/>
<name>A0A1M5GFF9_9HYPH</name>
<protein>
    <submittedName>
        <fullName evidence="2">Multidrug efflux pump subunit AcrB</fullName>
    </submittedName>
</protein>
<dbReference type="Pfam" id="PF00873">
    <property type="entry name" value="ACR_tran"/>
    <property type="match status" value="1"/>
</dbReference>
<keyword evidence="1" id="KW-0472">Membrane</keyword>
<feature type="transmembrane region" description="Helical" evidence="1">
    <location>
        <begin position="854"/>
        <end position="873"/>
    </location>
</feature>
<keyword evidence="3" id="KW-1185">Reference proteome</keyword>
<dbReference type="InterPro" id="IPR001036">
    <property type="entry name" value="Acrflvin-R"/>
</dbReference>
<dbReference type="SUPFAM" id="SSF82693">
    <property type="entry name" value="Multidrug efflux transporter AcrB pore domain, PN1, PN2, PC1 and PC2 subdomains"/>
    <property type="match status" value="2"/>
</dbReference>
<evidence type="ECO:0000256" key="1">
    <source>
        <dbReference type="SAM" id="Phobius"/>
    </source>
</evidence>
<evidence type="ECO:0000313" key="2">
    <source>
        <dbReference type="EMBL" id="SHG02241.1"/>
    </source>
</evidence>
<dbReference type="SUPFAM" id="SSF82714">
    <property type="entry name" value="Multidrug efflux transporter AcrB TolC docking domain, DN and DC subdomains"/>
    <property type="match status" value="2"/>
</dbReference>
<dbReference type="GO" id="GO:0005886">
    <property type="term" value="C:plasma membrane"/>
    <property type="evidence" value="ECO:0007669"/>
    <property type="project" value="TreeGrafter"/>
</dbReference>
<accession>A0A1M5GFF9</accession>
<feature type="transmembrane region" description="Helical" evidence="1">
    <location>
        <begin position="465"/>
        <end position="492"/>
    </location>
</feature>
<dbReference type="Gene3D" id="1.20.1640.10">
    <property type="entry name" value="Multidrug efflux transporter AcrB transmembrane domain"/>
    <property type="match status" value="2"/>
</dbReference>
<sequence length="1032" mass="110716">MKGINLSAWALGHRSFIIYWMIAIIVAGASAFIHLGRAEDPAITIKTMIVGAAWPGATLEDTLQQVTERLERKLQEIPEVDDIRSETSAGRTTLFVNLKDKITSAEVPGIWYEVRKGIGDIRGSLPQGVVGPVFNDDFGDTFGTIYAFTSDGFTHRELRDYVEGVRSKLLSVPDVSKIDILGAQDERIYVEFSAEQLAGLGIDRNQLITALRAQNVVSPAGVLETGDERIAVRVTGAFESEKDLLDINFVANGRLIRLRDIAEVHRGFADPPQPMFRVNGKPAIGLAISMKDGGDILALGGNIRNAMNEVTAELPLGIEPTLVADQAQVVDEAIGEFTTSLWQAIAIIALVSFVSLGIRAGTVVALAIPLSLAMVFAVMDIAGIDLQRISLGALIIALSLLVDDAMTTVDSISSRLANGETKEAAAANTFKTLALAMLTGTLVTAAGFVPIGFAQSSAGEYTFSIFAVVGIALVVSWIGAVTFSPLIAVLLLKKPDPKTVDAPPGFVARTFRTILLAAMRMRWVTIGVAVAFFVLALLTLPHVPRQFFPASDRAELLVDLRLPQNASIEASADASAKLDAILGADPDVARWSTYVGRGAIRFYLPLNVELANPFFSQAVVIAKDVSARLRLQEKLEKVLAEDFPGAVTRVSPLELGPPVGWPVQYRVSGPDIEQVRQIAQQLAGVLSSNPDALRVNYDWMEPARMVRVKIDQNEARLLGLSSQALAAALNSVVTGSTVTQVRDDIYLIDVVARATSAERLSLANLRTLQIPLANGRSVPLSQVATFDFGQEYPLIWRRDRVPTLTVQADVKPGSSPEAVVETLTPAVAKLSATLPAGYHIAVGGTVEESASSQASVMVVVPFMLFLMISFLMAQLQSFSRLLLVVSVVPLGLIGVVGALFIFNRPLGFVAILGILSLMGLIAKNAVILIEQIEAERRTGQPVWDAVVNATVSRFRPIMLTAISTILGMIPIAPTIFWGPMAFAIMGGLFVATLLTLVFLPTLYVTFFRIKEGEGAPAPTPPATMPPTEPIAA</sequence>
<proteinExistence type="predicted"/>
<dbReference type="Gene3D" id="3.30.2090.10">
    <property type="entry name" value="Multidrug efflux transporter AcrB TolC docking domain, DN and DC subdomains"/>
    <property type="match status" value="2"/>
</dbReference>
<feature type="transmembrane region" description="Helical" evidence="1">
    <location>
        <begin position="363"/>
        <end position="383"/>
    </location>
</feature>
<gene>
    <name evidence="2" type="ORF">SAMN02745157_3382</name>
</gene>
<feature type="transmembrane region" description="Helical" evidence="1">
    <location>
        <begin position="957"/>
        <end position="976"/>
    </location>
</feature>
<feature type="transmembrane region" description="Helical" evidence="1">
    <location>
        <begin position="523"/>
        <end position="543"/>
    </location>
</feature>
<dbReference type="RefSeq" id="WP_073054928.1">
    <property type="nucleotide sequence ID" value="NZ_FQUP01000003.1"/>
</dbReference>
<evidence type="ECO:0000313" key="3">
    <source>
        <dbReference type="Proteomes" id="UP000184485"/>
    </source>
</evidence>
<feature type="transmembrane region" description="Helical" evidence="1">
    <location>
        <begin position="982"/>
        <end position="1004"/>
    </location>
</feature>
<dbReference type="PANTHER" id="PTHR32063:SF64">
    <property type="entry name" value="ACRB_ACRD_ACRF FAMILY PROTEIN"/>
    <property type="match status" value="1"/>
</dbReference>
<dbReference type="Gene3D" id="3.30.70.1440">
    <property type="entry name" value="Multidrug efflux transporter AcrB pore domain"/>
    <property type="match status" value="1"/>
</dbReference>
<feature type="transmembrane region" description="Helical" evidence="1">
    <location>
        <begin position="16"/>
        <end position="36"/>
    </location>
</feature>
<dbReference type="PANTHER" id="PTHR32063">
    <property type="match status" value="1"/>
</dbReference>
<keyword evidence="1" id="KW-0812">Transmembrane</keyword>
<dbReference type="AlphaFoldDB" id="A0A1M5GFF9"/>
<dbReference type="SUPFAM" id="SSF82866">
    <property type="entry name" value="Multidrug efflux transporter AcrB transmembrane domain"/>
    <property type="match status" value="2"/>
</dbReference>
<feature type="transmembrane region" description="Helical" evidence="1">
    <location>
        <begin position="908"/>
        <end position="929"/>
    </location>
</feature>